<evidence type="ECO:0000256" key="5">
    <source>
        <dbReference type="ARBA" id="ARBA00022692"/>
    </source>
</evidence>
<dbReference type="EMBL" id="OBEB01000011">
    <property type="protein sequence ID" value="SNY60652.1"/>
    <property type="molecule type" value="Genomic_DNA"/>
</dbReference>
<keyword evidence="3 9" id="KW-0997">Cell inner membrane</keyword>
<feature type="transmembrane region" description="Helical" evidence="9">
    <location>
        <begin position="21"/>
        <end position="41"/>
    </location>
</feature>
<dbReference type="AlphaFoldDB" id="A0A285JK23"/>
<evidence type="ECO:0000256" key="9">
    <source>
        <dbReference type="HAMAP-Rule" id="MF_00911"/>
    </source>
</evidence>
<dbReference type="GO" id="GO:0090529">
    <property type="term" value="P:cell septum assembly"/>
    <property type="evidence" value="ECO:0007669"/>
    <property type="project" value="InterPro"/>
</dbReference>
<evidence type="ECO:0000256" key="3">
    <source>
        <dbReference type="ARBA" id="ARBA00022519"/>
    </source>
</evidence>
<evidence type="ECO:0000256" key="6">
    <source>
        <dbReference type="ARBA" id="ARBA00022989"/>
    </source>
</evidence>
<sequence>MSLRQYFQQLTDRQQLNHRPGFIGGLLFFVLALALLTWGGIQVHGWLQSQQGAPIKQVRLYGDFQHIQQQALQQQLQQEYVGNFFRVDVDQVQQFLQQQPWVYQAAVRKQWPDTLVVVVTEQQPVAVWNQQHLLNNKGELFIAPLSELIPALPRLHGPEGSEQDALTMFRHMQALLRIHQFNAEQLWLTERFSWRLQLQDGLALQLGRQDTMKRLQRFIELYPTMKNHREQALAEVDLRYDTGIAVRYANTEPKRKA</sequence>
<dbReference type="RefSeq" id="WP_170949054.1">
    <property type="nucleotide sequence ID" value="NZ_OBEB01000011.1"/>
</dbReference>
<dbReference type="HAMAP" id="MF_00911">
    <property type="entry name" value="FtsQ_subfam"/>
    <property type="match status" value="1"/>
</dbReference>
<evidence type="ECO:0000313" key="12">
    <source>
        <dbReference type="Proteomes" id="UP000219353"/>
    </source>
</evidence>
<keyword evidence="7 9" id="KW-0472">Membrane</keyword>
<name>A0A285JK23_9GAMM</name>
<dbReference type="PROSITE" id="PS51779">
    <property type="entry name" value="POTRA"/>
    <property type="match status" value="1"/>
</dbReference>
<evidence type="ECO:0000256" key="7">
    <source>
        <dbReference type="ARBA" id="ARBA00023136"/>
    </source>
</evidence>
<keyword evidence="8 9" id="KW-0131">Cell cycle</keyword>
<evidence type="ECO:0000256" key="1">
    <source>
        <dbReference type="ARBA" id="ARBA00004370"/>
    </source>
</evidence>
<dbReference type="InterPro" id="IPR045335">
    <property type="entry name" value="FtsQ_C_sf"/>
</dbReference>
<evidence type="ECO:0000256" key="8">
    <source>
        <dbReference type="ARBA" id="ARBA00023306"/>
    </source>
</evidence>
<gene>
    <name evidence="9" type="primary">ftsQ</name>
    <name evidence="11" type="ORF">SAMN06297280_0126</name>
</gene>
<dbReference type="InterPro" id="IPR026579">
    <property type="entry name" value="FtsQ"/>
</dbReference>
<dbReference type="Pfam" id="PF03799">
    <property type="entry name" value="FtsQ_DivIB_C"/>
    <property type="match status" value="1"/>
</dbReference>
<dbReference type="Gene3D" id="3.40.50.11690">
    <property type="entry name" value="Cell division protein FtsQ/DivIB"/>
    <property type="match status" value="1"/>
</dbReference>
<comment type="function">
    <text evidence="9">Essential cell division protein. May link together the upstream cell division proteins, which are predominantly cytoplasmic, with the downstream cell division proteins, which are predominantly periplasmic. May control correct divisome assembly.</text>
</comment>
<keyword evidence="2 9" id="KW-1003">Cell membrane</keyword>
<protein>
    <recommendedName>
        <fullName evidence="9">Cell division protein FtsQ</fullName>
    </recommendedName>
</protein>
<keyword evidence="5 9" id="KW-0812">Transmembrane</keyword>
<dbReference type="Pfam" id="PF08478">
    <property type="entry name" value="POTRA_1"/>
    <property type="match status" value="1"/>
</dbReference>
<accession>A0A285JK23</accession>
<feature type="domain" description="POTRA" evidence="10">
    <location>
        <begin position="53"/>
        <end position="122"/>
    </location>
</feature>
<keyword evidence="12" id="KW-1185">Reference proteome</keyword>
<evidence type="ECO:0000313" key="11">
    <source>
        <dbReference type="EMBL" id="SNY60652.1"/>
    </source>
</evidence>
<dbReference type="Proteomes" id="UP000219353">
    <property type="component" value="Unassembled WGS sequence"/>
</dbReference>
<dbReference type="InterPro" id="IPR034746">
    <property type="entry name" value="POTRA"/>
</dbReference>
<reference evidence="12" key="1">
    <citation type="submission" date="2017-09" db="EMBL/GenBank/DDBJ databases">
        <authorList>
            <person name="Varghese N."/>
            <person name="Submissions S."/>
        </authorList>
    </citation>
    <scope>NUCLEOTIDE SEQUENCE [LARGE SCALE GENOMIC DNA]</scope>
    <source>
        <strain evidence="12">CGMCC 1.12461</strain>
    </source>
</reference>
<evidence type="ECO:0000256" key="2">
    <source>
        <dbReference type="ARBA" id="ARBA00022475"/>
    </source>
</evidence>
<proteinExistence type="inferred from homology"/>
<organism evidence="11 12">
    <name type="scientific">Arsukibacterium tuosuense</name>
    <dbReference type="NCBI Taxonomy" id="1323745"/>
    <lineage>
        <taxon>Bacteria</taxon>
        <taxon>Pseudomonadati</taxon>
        <taxon>Pseudomonadota</taxon>
        <taxon>Gammaproteobacteria</taxon>
        <taxon>Chromatiales</taxon>
        <taxon>Chromatiaceae</taxon>
        <taxon>Arsukibacterium</taxon>
    </lineage>
</organism>
<keyword evidence="6 9" id="KW-1133">Transmembrane helix</keyword>
<dbReference type="PANTHER" id="PTHR35851">
    <property type="entry name" value="CELL DIVISION PROTEIN FTSQ"/>
    <property type="match status" value="1"/>
</dbReference>
<evidence type="ECO:0000259" key="10">
    <source>
        <dbReference type="PROSITE" id="PS51779"/>
    </source>
</evidence>
<dbReference type="Gene3D" id="3.10.20.310">
    <property type="entry name" value="membrane protein fhac"/>
    <property type="match status" value="1"/>
</dbReference>
<dbReference type="InterPro" id="IPR013685">
    <property type="entry name" value="POTRA_FtsQ_type"/>
</dbReference>
<keyword evidence="4 9" id="KW-0132">Cell division</keyword>
<comment type="subcellular location">
    <subcellularLocation>
        <location evidence="9">Cell inner membrane</location>
        <topology evidence="9">Single-pass type II membrane protein</topology>
    </subcellularLocation>
    <subcellularLocation>
        <location evidence="1">Membrane</location>
    </subcellularLocation>
    <text evidence="9">Localizes to the division septum.</text>
</comment>
<dbReference type="InterPro" id="IPR005548">
    <property type="entry name" value="Cell_div_FtsQ/DivIB_C"/>
</dbReference>
<dbReference type="PANTHER" id="PTHR35851:SF1">
    <property type="entry name" value="CELL DIVISION PROTEIN FTSQ"/>
    <property type="match status" value="1"/>
</dbReference>
<comment type="similarity">
    <text evidence="9">Belongs to the FtsQ/DivIB family. FtsQ subfamily.</text>
</comment>
<comment type="subunit">
    <text evidence="9">Part of a complex composed of FtsB, FtsL and FtsQ.</text>
</comment>
<dbReference type="GO" id="GO:0005886">
    <property type="term" value="C:plasma membrane"/>
    <property type="evidence" value="ECO:0007669"/>
    <property type="project" value="UniProtKB-SubCell"/>
</dbReference>
<dbReference type="GO" id="GO:0032153">
    <property type="term" value="C:cell division site"/>
    <property type="evidence" value="ECO:0007669"/>
    <property type="project" value="UniProtKB-UniRule"/>
</dbReference>
<dbReference type="GO" id="GO:0043093">
    <property type="term" value="P:FtsZ-dependent cytokinesis"/>
    <property type="evidence" value="ECO:0007669"/>
    <property type="project" value="UniProtKB-UniRule"/>
</dbReference>
<evidence type="ECO:0000256" key="4">
    <source>
        <dbReference type="ARBA" id="ARBA00022618"/>
    </source>
</evidence>